<evidence type="ECO:0000313" key="2">
    <source>
        <dbReference type="EMBL" id="KAK2109477.1"/>
    </source>
</evidence>
<organism evidence="2 3">
    <name type="scientific">Saguinus oedipus</name>
    <name type="common">Cotton-top tamarin</name>
    <name type="synonym">Oedipomidas oedipus</name>
    <dbReference type="NCBI Taxonomy" id="9490"/>
    <lineage>
        <taxon>Eukaryota</taxon>
        <taxon>Metazoa</taxon>
        <taxon>Chordata</taxon>
        <taxon>Craniata</taxon>
        <taxon>Vertebrata</taxon>
        <taxon>Euteleostomi</taxon>
        <taxon>Mammalia</taxon>
        <taxon>Eutheria</taxon>
        <taxon>Euarchontoglires</taxon>
        <taxon>Primates</taxon>
        <taxon>Haplorrhini</taxon>
        <taxon>Platyrrhini</taxon>
        <taxon>Cebidae</taxon>
        <taxon>Callitrichinae</taxon>
        <taxon>Saguinus</taxon>
    </lineage>
</organism>
<sequence>MASYIGWEPGIPAFPGPLTPGYLPSPAALSILRRQVTRTGGLEALTLKRQSSMFSEPGSSSGHSLPGPQLPAAQTGAMQSCCMSSASHPPQCPSTSRVTFHLPSDLPPPVPFHPPQCPSTSPVPFHTPQCPSTSSALPPTPVPFHLPSALPPILMPFHPP</sequence>
<comment type="caution">
    <text evidence="2">The sequence shown here is derived from an EMBL/GenBank/DDBJ whole genome shotgun (WGS) entry which is preliminary data.</text>
</comment>
<feature type="region of interest" description="Disordered" evidence="1">
    <location>
        <begin position="117"/>
        <end position="136"/>
    </location>
</feature>
<protein>
    <submittedName>
        <fullName evidence="2">Uncharacterized protein</fullName>
    </submittedName>
</protein>
<proteinExistence type="predicted"/>
<keyword evidence="3" id="KW-1185">Reference proteome</keyword>
<reference evidence="2 3" key="1">
    <citation type="submission" date="2023-05" db="EMBL/GenBank/DDBJ databases">
        <title>B98-5 Cell Line De Novo Hybrid Assembly: An Optical Mapping Approach.</title>
        <authorList>
            <person name="Kananen K."/>
            <person name="Auerbach J.A."/>
            <person name="Kautto E."/>
            <person name="Blachly J.S."/>
        </authorList>
    </citation>
    <scope>NUCLEOTIDE SEQUENCE [LARGE SCALE GENOMIC DNA]</scope>
    <source>
        <strain evidence="2">B95-8</strain>
        <tissue evidence="2">Cell line</tissue>
    </source>
</reference>
<dbReference type="Proteomes" id="UP001266305">
    <property type="component" value="Unassembled WGS sequence"/>
</dbReference>
<evidence type="ECO:0000256" key="1">
    <source>
        <dbReference type="SAM" id="MobiDB-lite"/>
    </source>
</evidence>
<evidence type="ECO:0000313" key="3">
    <source>
        <dbReference type="Proteomes" id="UP001266305"/>
    </source>
</evidence>
<accession>A0ABQ9VMF8</accession>
<name>A0ABQ9VMF8_SAGOE</name>
<dbReference type="EMBL" id="JASSZA010000005">
    <property type="protein sequence ID" value="KAK2109477.1"/>
    <property type="molecule type" value="Genomic_DNA"/>
</dbReference>
<feature type="region of interest" description="Disordered" evidence="1">
    <location>
        <begin position="52"/>
        <end position="73"/>
    </location>
</feature>
<gene>
    <name evidence="2" type="ORF">P7K49_009223</name>
</gene>
<feature type="compositionally biased region" description="Low complexity" evidence="1">
    <location>
        <begin position="52"/>
        <end position="67"/>
    </location>
</feature>